<dbReference type="InterPro" id="IPR016162">
    <property type="entry name" value="Ald_DH_N"/>
</dbReference>
<accession>A0ABT1AXL0</accession>
<dbReference type="SUPFAM" id="SSF53720">
    <property type="entry name" value="ALDH-like"/>
    <property type="match status" value="1"/>
</dbReference>
<dbReference type="InterPro" id="IPR029510">
    <property type="entry name" value="Ald_DH_CS_GLU"/>
</dbReference>
<name>A0ABT1AXL0_9FLAO</name>
<dbReference type="InterPro" id="IPR016163">
    <property type="entry name" value="Ald_DH_C"/>
</dbReference>
<keyword evidence="3" id="KW-0520">NAD</keyword>
<dbReference type="Gene3D" id="3.40.309.10">
    <property type="entry name" value="Aldehyde Dehydrogenase, Chain A, domain 2"/>
    <property type="match status" value="1"/>
</dbReference>
<evidence type="ECO:0000256" key="6">
    <source>
        <dbReference type="RuleBase" id="RU003345"/>
    </source>
</evidence>
<dbReference type="Proteomes" id="UP001206312">
    <property type="component" value="Unassembled WGS sequence"/>
</dbReference>
<dbReference type="InterPro" id="IPR012394">
    <property type="entry name" value="Aldehyde_DH_NAD(P)"/>
</dbReference>
<evidence type="ECO:0000313" key="9">
    <source>
        <dbReference type="Proteomes" id="UP001206312"/>
    </source>
</evidence>
<protein>
    <recommendedName>
        <fullName evidence="4">Aldehyde dehydrogenase</fullName>
    </recommendedName>
</protein>
<evidence type="ECO:0000256" key="2">
    <source>
        <dbReference type="ARBA" id="ARBA00023002"/>
    </source>
</evidence>
<dbReference type="EMBL" id="JAMXIB010000005">
    <property type="protein sequence ID" value="MCO5724786.1"/>
    <property type="molecule type" value="Genomic_DNA"/>
</dbReference>
<evidence type="ECO:0000256" key="4">
    <source>
        <dbReference type="PIRNR" id="PIRNR036492"/>
    </source>
</evidence>
<dbReference type="Gene3D" id="3.40.605.10">
    <property type="entry name" value="Aldehyde Dehydrogenase, Chain A, domain 1"/>
    <property type="match status" value="1"/>
</dbReference>
<evidence type="ECO:0000256" key="1">
    <source>
        <dbReference type="ARBA" id="ARBA00009986"/>
    </source>
</evidence>
<evidence type="ECO:0000313" key="8">
    <source>
        <dbReference type="EMBL" id="MCO5724786.1"/>
    </source>
</evidence>
<dbReference type="PANTHER" id="PTHR43570">
    <property type="entry name" value="ALDEHYDE DEHYDROGENASE"/>
    <property type="match status" value="1"/>
</dbReference>
<comment type="caution">
    <text evidence="8">The sequence shown here is derived from an EMBL/GenBank/DDBJ whole genome shotgun (WGS) entry which is preliminary data.</text>
</comment>
<dbReference type="InterPro" id="IPR016161">
    <property type="entry name" value="Ald_DH/histidinol_DH"/>
</dbReference>
<keyword evidence="9" id="KW-1185">Reference proteome</keyword>
<evidence type="ECO:0000256" key="3">
    <source>
        <dbReference type="ARBA" id="ARBA00023027"/>
    </source>
</evidence>
<organism evidence="8 9">
    <name type="scientific">Robiginitalea marina</name>
    <dbReference type="NCBI Taxonomy" id="2954105"/>
    <lineage>
        <taxon>Bacteria</taxon>
        <taxon>Pseudomonadati</taxon>
        <taxon>Bacteroidota</taxon>
        <taxon>Flavobacteriia</taxon>
        <taxon>Flavobacteriales</taxon>
        <taxon>Flavobacteriaceae</taxon>
        <taxon>Robiginitalea</taxon>
    </lineage>
</organism>
<evidence type="ECO:0000259" key="7">
    <source>
        <dbReference type="Pfam" id="PF00171"/>
    </source>
</evidence>
<dbReference type="PANTHER" id="PTHR43570:SF20">
    <property type="entry name" value="ALDEHYDE DEHYDROGENASE ALDX-RELATED"/>
    <property type="match status" value="1"/>
</dbReference>
<reference evidence="8 9" key="1">
    <citation type="submission" date="2022-06" db="EMBL/GenBank/DDBJ databases">
        <authorList>
            <person name="Xuan X."/>
        </authorList>
    </citation>
    <scope>NUCLEOTIDE SEQUENCE [LARGE SCALE GENOMIC DNA]</scope>
    <source>
        <strain evidence="8 9">2V75</strain>
    </source>
</reference>
<evidence type="ECO:0000256" key="5">
    <source>
        <dbReference type="PROSITE-ProRule" id="PRU10007"/>
    </source>
</evidence>
<dbReference type="PROSITE" id="PS00687">
    <property type="entry name" value="ALDEHYDE_DEHYDR_GLU"/>
    <property type="match status" value="1"/>
</dbReference>
<dbReference type="Pfam" id="PF00171">
    <property type="entry name" value="Aldedh"/>
    <property type="match status" value="1"/>
</dbReference>
<dbReference type="RefSeq" id="WP_252741161.1">
    <property type="nucleotide sequence ID" value="NZ_JAMXIB010000005.1"/>
</dbReference>
<proteinExistence type="inferred from homology"/>
<sequence length="470" mass="52605">MNPMENPYKSLFQGQLERYPEIGRQDHKQRLAKLGALEKALEHDYRQALREALQADFKKPFLETDLTEIYPVLAEIKYVRRNLRDWMRPKRVGSSLPLLGSRSYIRYESKGVCLILSPWNFPVNLTFGPLVSAIAAGNCCILKPSEHTPETSRLMQEIVETLFDPTEVALVQGEAETARALLELPFNHIFFTGSPGVGKIVMKAAAEHLSSITLELGGKSPAYVDGTASMDRTARRIAWGKCTNAGQVCVAPDYLLVTPEARTPLVEALKKQFDAFYPGGAETSQSFARIINDQHFQRLRSALEEATSRGARILHGGRCMEGDRFLEPTLIEGVPEDARLLQEEIFGPVLPLVTVADAGEAIAFINRRERPLALYLYSSNRKHIRQIMAATRAGSSCINHNVVQYSNHHLPFGGVNHSGIGKSHGHYGFLEFSNQRAMLRQYTPSSVELLLPPYTGLKQKMVDATLRWFK</sequence>
<feature type="active site" evidence="5">
    <location>
        <position position="215"/>
    </location>
</feature>
<gene>
    <name evidence="8" type="ORF">NG653_07940</name>
</gene>
<dbReference type="PIRSF" id="PIRSF036492">
    <property type="entry name" value="ALDH"/>
    <property type="match status" value="1"/>
</dbReference>
<keyword evidence="2 4" id="KW-0560">Oxidoreductase</keyword>
<comment type="similarity">
    <text evidence="1 4 6">Belongs to the aldehyde dehydrogenase family.</text>
</comment>
<feature type="domain" description="Aldehyde dehydrogenase" evidence="7">
    <location>
        <begin position="19"/>
        <end position="436"/>
    </location>
</feature>
<dbReference type="InterPro" id="IPR015590">
    <property type="entry name" value="Aldehyde_DH_dom"/>
</dbReference>